<proteinExistence type="predicted"/>
<dbReference type="PANTHER" id="PTHR38834">
    <property type="entry name" value="PERIPLASMIC SUBSTRATE BINDING PROTEIN FAMILY 3"/>
    <property type="match status" value="1"/>
</dbReference>
<keyword evidence="4" id="KW-1185">Reference proteome</keyword>
<dbReference type="PANTHER" id="PTHR38834:SF3">
    <property type="entry name" value="SOLUTE-BINDING PROTEIN FAMILY 3_N-TERMINAL DOMAIN-CONTAINING PROTEIN"/>
    <property type="match status" value="1"/>
</dbReference>
<dbReference type="EMBL" id="CP046400">
    <property type="protein sequence ID" value="QGY40802.1"/>
    <property type="molecule type" value="Genomic_DNA"/>
</dbReference>
<dbReference type="RefSeq" id="WP_158948447.1">
    <property type="nucleotide sequence ID" value="NZ_CP046400.1"/>
</dbReference>
<evidence type="ECO:0000313" key="4">
    <source>
        <dbReference type="Proteomes" id="UP000428328"/>
    </source>
</evidence>
<dbReference type="InterPro" id="IPR001638">
    <property type="entry name" value="Solute-binding_3/MltF_N"/>
</dbReference>
<evidence type="ECO:0000256" key="1">
    <source>
        <dbReference type="SAM" id="SignalP"/>
    </source>
</evidence>
<protein>
    <submittedName>
        <fullName evidence="3">Transporter substrate-binding domain-containing protein</fullName>
    </submittedName>
</protein>
<gene>
    <name evidence="3" type="ORF">GM415_11930</name>
</gene>
<keyword evidence="1" id="KW-0732">Signal</keyword>
<evidence type="ECO:0000259" key="2">
    <source>
        <dbReference type="SMART" id="SM00062"/>
    </source>
</evidence>
<feature type="domain" description="Solute-binding protein family 3/N-terminal" evidence="2">
    <location>
        <begin position="21"/>
        <end position="252"/>
    </location>
</feature>
<organism evidence="3 4">
    <name type="scientific">Pseudodesulfovibrio cashew</name>
    <dbReference type="NCBI Taxonomy" id="2678688"/>
    <lineage>
        <taxon>Bacteria</taxon>
        <taxon>Pseudomonadati</taxon>
        <taxon>Thermodesulfobacteriota</taxon>
        <taxon>Desulfovibrionia</taxon>
        <taxon>Desulfovibrionales</taxon>
        <taxon>Desulfovibrionaceae</taxon>
    </lineage>
</organism>
<dbReference type="AlphaFoldDB" id="A0A6I6JKG9"/>
<sequence>MACLFGCAVLLLFSTPVSAGNFRFYVGELFPYVIRVGPDGYAGAAVDVVSEIMAEAGSPVEPGDLARISWPRAIDDVESSMNMGIFCMARTPLRENLFKWVGPIAHLKLGLIGRKSSRMTIRNFADLAHHEIGVIRNSGPHTMLTAEGVPAANLTLLLDNEQQFRMLHEGRVDLITQADVAAPYYLREMGLNPDEYEMVYVLKELDLYVAFNKNTPDRFIRRVQAALDAMKKPDVQGSSRFQRILDRYTQGKEN</sequence>
<dbReference type="Gene3D" id="3.40.190.10">
    <property type="entry name" value="Periplasmic binding protein-like II"/>
    <property type="match status" value="2"/>
</dbReference>
<dbReference type="SUPFAM" id="SSF53850">
    <property type="entry name" value="Periplasmic binding protein-like II"/>
    <property type="match status" value="1"/>
</dbReference>
<evidence type="ECO:0000313" key="3">
    <source>
        <dbReference type="EMBL" id="QGY40802.1"/>
    </source>
</evidence>
<dbReference type="KEGG" id="psel:GM415_11930"/>
<dbReference type="SMART" id="SM00062">
    <property type="entry name" value="PBPb"/>
    <property type="match status" value="1"/>
</dbReference>
<reference evidence="3 4" key="1">
    <citation type="submission" date="2019-11" db="EMBL/GenBank/DDBJ databases">
        <authorList>
            <person name="Zheng R.K."/>
            <person name="Sun C.M."/>
        </authorList>
    </citation>
    <scope>NUCLEOTIDE SEQUENCE [LARGE SCALE GENOMIC DNA]</scope>
    <source>
        <strain evidence="3 4">SRB007</strain>
    </source>
</reference>
<dbReference type="Proteomes" id="UP000428328">
    <property type="component" value="Chromosome"/>
</dbReference>
<name>A0A6I6JKG9_9BACT</name>
<feature type="chain" id="PRO_5026230040" evidence="1">
    <location>
        <begin position="20"/>
        <end position="254"/>
    </location>
</feature>
<feature type="signal peptide" evidence="1">
    <location>
        <begin position="1"/>
        <end position="19"/>
    </location>
</feature>
<accession>A0A6I6JKG9</accession>